<reference evidence="2 3" key="1">
    <citation type="submission" date="2017-06" db="EMBL/GenBank/DDBJ databases">
        <authorList>
            <person name="Kim H.J."/>
            <person name="Triplett B.A."/>
        </authorList>
    </citation>
    <scope>NUCLEOTIDE SEQUENCE [LARGE SCALE GENOMIC DNA]</scope>
    <source>
        <strain evidence="2 3">DSM 44272</strain>
    </source>
</reference>
<feature type="signal peptide" evidence="1">
    <location>
        <begin position="1"/>
        <end position="23"/>
    </location>
</feature>
<gene>
    <name evidence="2" type="ORF">SAMN06272737_1278</name>
</gene>
<sequence length="73" mass="7469">MRIRPTALALVASAALASPLALASPATAGTSPVPPETVGVLDPVAYRPAEGTCWNPPVGFHLCPILVLRPAWA</sequence>
<organism evidence="2 3">
    <name type="scientific">Blastococcus mobilis</name>
    <dbReference type="NCBI Taxonomy" id="1938746"/>
    <lineage>
        <taxon>Bacteria</taxon>
        <taxon>Bacillati</taxon>
        <taxon>Actinomycetota</taxon>
        <taxon>Actinomycetes</taxon>
        <taxon>Geodermatophilales</taxon>
        <taxon>Geodermatophilaceae</taxon>
        <taxon>Blastococcus</taxon>
    </lineage>
</organism>
<dbReference type="AlphaFoldDB" id="A0A238ZCD0"/>
<feature type="chain" id="PRO_5039421136" evidence="1">
    <location>
        <begin position="24"/>
        <end position="73"/>
    </location>
</feature>
<evidence type="ECO:0000256" key="1">
    <source>
        <dbReference type="SAM" id="SignalP"/>
    </source>
</evidence>
<keyword evidence="1" id="KW-0732">Signal</keyword>
<dbReference type="EMBL" id="FZNO01000027">
    <property type="protein sequence ID" value="SNR80601.1"/>
    <property type="molecule type" value="Genomic_DNA"/>
</dbReference>
<evidence type="ECO:0000313" key="2">
    <source>
        <dbReference type="EMBL" id="SNR80601.1"/>
    </source>
</evidence>
<keyword evidence="3" id="KW-1185">Reference proteome</keyword>
<evidence type="ECO:0000313" key="3">
    <source>
        <dbReference type="Proteomes" id="UP000198403"/>
    </source>
</evidence>
<dbReference type="Proteomes" id="UP000198403">
    <property type="component" value="Unassembled WGS sequence"/>
</dbReference>
<proteinExistence type="predicted"/>
<protein>
    <submittedName>
        <fullName evidence="2">Uncharacterized protein</fullName>
    </submittedName>
</protein>
<dbReference type="RefSeq" id="WP_089338287.1">
    <property type="nucleotide sequence ID" value="NZ_FZNO01000027.1"/>
</dbReference>
<name>A0A238ZCD0_9ACTN</name>
<accession>A0A238ZCD0</accession>